<dbReference type="RefSeq" id="XP_066829126.1">
    <property type="nucleotide sequence ID" value="XM_066972159.1"/>
</dbReference>
<proteinExistence type="predicted"/>
<gene>
    <name evidence="2" type="ORF">LODBEIA_P21880</name>
</gene>
<evidence type="ECO:0000313" key="3">
    <source>
        <dbReference type="Proteomes" id="UP001497383"/>
    </source>
</evidence>
<feature type="compositionally biased region" description="Basic and acidic residues" evidence="1">
    <location>
        <begin position="28"/>
        <end position="39"/>
    </location>
</feature>
<dbReference type="GeneID" id="92207384"/>
<feature type="region of interest" description="Disordered" evidence="1">
    <location>
        <begin position="28"/>
        <end position="90"/>
    </location>
</feature>
<feature type="compositionally biased region" description="Low complexity" evidence="1">
    <location>
        <begin position="49"/>
        <end position="77"/>
    </location>
</feature>
<sequence>MLSRATAPCRGSCLSRRYLSLAAKEKRVLDKKANDDRKIFTRRKKDASSCHTPPSASTAAAPGSAQPPNTTTTKNNNASSIPAPPKYLPVSQLPRIPEHLQAQSLESIYKQLGQQHILQRVSNPPMGVNFVIPAECMKQASDETARHHKPDKAKELDSKIKEFISNSSSASPDKPDDKSLIQLGREISSRIEPDHNEIYAEAEHPLKRTLSGLQMLYPAMHQIHDSFLWQVIPEDKLCGVPPYQTDDALGFKQWEQDMINQQEKQKLEKEMVQRELQEFQSLMGDTKSFFYDSESAANGHRRKLNRKLLKRFKKLKQEGKIPEKKEKLVVEYELL</sequence>
<accession>A0ABP0ZII4</accession>
<name>A0ABP0ZII4_9ASCO</name>
<keyword evidence="3" id="KW-1185">Reference proteome</keyword>
<protein>
    <submittedName>
        <fullName evidence="2">Uncharacterized protein</fullName>
    </submittedName>
</protein>
<organism evidence="2 3">
    <name type="scientific">Lodderomyces beijingensis</name>
    <dbReference type="NCBI Taxonomy" id="1775926"/>
    <lineage>
        <taxon>Eukaryota</taxon>
        <taxon>Fungi</taxon>
        <taxon>Dikarya</taxon>
        <taxon>Ascomycota</taxon>
        <taxon>Saccharomycotina</taxon>
        <taxon>Pichiomycetes</taxon>
        <taxon>Debaryomycetaceae</taxon>
        <taxon>Candida/Lodderomyces clade</taxon>
        <taxon>Lodderomyces</taxon>
    </lineage>
</organism>
<dbReference type="Proteomes" id="UP001497383">
    <property type="component" value="Chromosome 3"/>
</dbReference>
<evidence type="ECO:0000256" key="1">
    <source>
        <dbReference type="SAM" id="MobiDB-lite"/>
    </source>
</evidence>
<evidence type="ECO:0000313" key="2">
    <source>
        <dbReference type="EMBL" id="CAK9437810.1"/>
    </source>
</evidence>
<dbReference type="EMBL" id="OZ022407">
    <property type="protein sequence ID" value="CAK9437810.1"/>
    <property type="molecule type" value="Genomic_DNA"/>
</dbReference>
<reference evidence="2 3" key="1">
    <citation type="submission" date="2024-03" db="EMBL/GenBank/DDBJ databases">
        <authorList>
            <person name="Brejova B."/>
        </authorList>
    </citation>
    <scope>NUCLEOTIDE SEQUENCE [LARGE SCALE GENOMIC DNA]</scope>
    <source>
        <strain evidence="2 3">CBS 14171</strain>
    </source>
</reference>